<reference evidence="2" key="1">
    <citation type="submission" date="2017-02" db="UniProtKB">
        <authorList>
            <consortium name="WormBaseParasite"/>
        </authorList>
    </citation>
    <scope>IDENTIFICATION</scope>
</reference>
<evidence type="ECO:0000313" key="2">
    <source>
        <dbReference type="WBParaSite" id="ALUE_0000176401-mRNA-1"/>
    </source>
</evidence>
<sequence length="46" mass="5107">MKSIIGHVVVAVNSPITSRNNDLRLRKIGAAICILERFAEKVIVNF</sequence>
<name>A0A0M3HJR9_ASCLU</name>
<accession>A0A0M3HJR9</accession>
<keyword evidence="1" id="KW-1185">Reference proteome</keyword>
<organism evidence="1 2">
    <name type="scientific">Ascaris lumbricoides</name>
    <name type="common">Giant roundworm</name>
    <dbReference type="NCBI Taxonomy" id="6252"/>
    <lineage>
        <taxon>Eukaryota</taxon>
        <taxon>Metazoa</taxon>
        <taxon>Ecdysozoa</taxon>
        <taxon>Nematoda</taxon>
        <taxon>Chromadorea</taxon>
        <taxon>Rhabditida</taxon>
        <taxon>Spirurina</taxon>
        <taxon>Ascaridomorpha</taxon>
        <taxon>Ascaridoidea</taxon>
        <taxon>Ascarididae</taxon>
        <taxon>Ascaris</taxon>
    </lineage>
</organism>
<dbReference type="AlphaFoldDB" id="A0A0M3HJR9"/>
<evidence type="ECO:0000313" key="1">
    <source>
        <dbReference type="Proteomes" id="UP000036681"/>
    </source>
</evidence>
<dbReference type="WBParaSite" id="ALUE_0000176401-mRNA-1">
    <property type="protein sequence ID" value="ALUE_0000176401-mRNA-1"/>
    <property type="gene ID" value="ALUE_0000176401"/>
</dbReference>
<proteinExistence type="predicted"/>
<dbReference type="Proteomes" id="UP000036681">
    <property type="component" value="Unplaced"/>
</dbReference>
<protein>
    <submittedName>
        <fullName evidence="2">Rho-GAP domain-containing protein</fullName>
    </submittedName>
</protein>